<accession>A0A967BA00</accession>
<evidence type="ECO:0000313" key="3">
    <source>
        <dbReference type="Proteomes" id="UP000639775"/>
    </source>
</evidence>
<organism evidence="2 3">
    <name type="scientific">Roseovarius gahaiensis</name>
    <dbReference type="NCBI Taxonomy" id="2716691"/>
    <lineage>
        <taxon>Bacteria</taxon>
        <taxon>Pseudomonadati</taxon>
        <taxon>Pseudomonadota</taxon>
        <taxon>Alphaproteobacteria</taxon>
        <taxon>Rhodobacterales</taxon>
        <taxon>Roseobacteraceae</taxon>
        <taxon>Roseovarius</taxon>
    </lineage>
</organism>
<dbReference type="InterPro" id="IPR009562">
    <property type="entry name" value="DUF1178"/>
</dbReference>
<evidence type="ECO:0000256" key="1">
    <source>
        <dbReference type="SAM" id="MobiDB-lite"/>
    </source>
</evidence>
<name>A0A967BA00_9RHOB</name>
<sequence>MIQFSLQCDGNHRFDSWFQSSAAFDKLLASGMVCCPVCGSDKVEKAMMAPRVSDSRSQAHAATDTTTSPARGALSTPATAAERALTELRKQIESNSEYVGMNFVSEARKMHNGETPDRTIHGQAKPEEARKLVEDGVPIMPLPFMPGRKTN</sequence>
<feature type="region of interest" description="Disordered" evidence="1">
    <location>
        <begin position="50"/>
        <end position="79"/>
    </location>
</feature>
<comment type="caution">
    <text evidence="2">The sequence shown here is derived from an EMBL/GenBank/DDBJ whole genome shotgun (WGS) entry which is preliminary data.</text>
</comment>
<dbReference type="PIRSF" id="PIRSF032131">
    <property type="entry name" value="UCP032131"/>
    <property type="match status" value="1"/>
</dbReference>
<protein>
    <submittedName>
        <fullName evidence="2">DUF1178 family protein</fullName>
    </submittedName>
</protein>
<evidence type="ECO:0000313" key="2">
    <source>
        <dbReference type="EMBL" id="NHQ74100.1"/>
    </source>
</evidence>
<dbReference type="AlphaFoldDB" id="A0A967BA00"/>
<dbReference type="EMBL" id="JAAORB010000008">
    <property type="protein sequence ID" value="NHQ74100.1"/>
    <property type="molecule type" value="Genomic_DNA"/>
</dbReference>
<feature type="compositionally biased region" description="Polar residues" evidence="1">
    <location>
        <begin position="55"/>
        <end position="69"/>
    </location>
</feature>
<dbReference type="RefSeq" id="WP_167194627.1">
    <property type="nucleotide sequence ID" value="NZ_JAAORB010000008.1"/>
</dbReference>
<reference evidence="2" key="1">
    <citation type="submission" date="2020-03" db="EMBL/GenBank/DDBJ databases">
        <title>Roseovarius gahaiensis sp. nov., isolated from Gahai Saline Lake, China.</title>
        <authorList>
            <person name="Sun X."/>
        </authorList>
    </citation>
    <scope>NUCLEOTIDE SEQUENCE</scope>
    <source>
        <strain evidence="2">GH877</strain>
    </source>
</reference>
<dbReference type="Pfam" id="PF06676">
    <property type="entry name" value="DUF1178"/>
    <property type="match status" value="1"/>
</dbReference>
<proteinExistence type="predicted"/>
<gene>
    <name evidence="2" type="ORF">HAT86_06420</name>
</gene>
<keyword evidence="3" id="KW-1185">Reference proteome</keyword>
<dbReference type="Proteomes" id="UP000639775">
    <property type="component" value="Unassembled WGS sequence"/>
</dbReference>